<sequence>MRLPLSFAILVLVLATVPVPRPALADPVPEPDMKAAFIFNFAVFTEWPAETLPANAPLTVCARAKAALYPVLAQLADKVVNGHKVSIKPTPATLRDCHLLYLDAGDRERWAQLKRDLAGSAVLTVSDDRGIGSDGAVIFLEMENQRLAFDIVLGAARTARLNLSSKLLRLARTVQ</sequence>
<organism evidence="2 3">
    <name type="scientific">Zemynaea arenosa</name>
    <dbReference type="NCBI Taxonomy" id="2561931"/>
    <lineage>
        <taxon>Bacteria</taxon>
        <taxon>Pseudomonadati</taxon>
        <taxon>Pseudomonadota</taxon>
        <taxon>Betaproteobacteria</taxon>
        <taxon>Burkholderiales</taxon>
        <taxon>Oxalobacteraceae</taxon>
        <taxon>Telluria group</taxon>
        <taxon>Zemynaea</taxon>
    </lineage>
</organism>
<dbReference type="Proteomes" id="UP000298438">
    <property type="component" value="Unassembled WGS sequence"/>
</dbReference>
<comment type="caution">
    <text evidence="2">The sequence shown here is derived from an EMBL/GenBank/DDBJ whole genome shotgun (WGS) entry which is preliminary data.</text>
</comment>
<evidence type="ECO:0000256" key="1">
    <source>
        <dbReference type="SAM" id="SignalP"/>
    </source>
</evidence>
<dbReference type="AlphaFoldDB" id="A0A4Y9SJR5"/>
<keyword evidence="1" id="KW-0732">Signal</keyword>
<feature type="signal peptide" evidence="1">
    <location>
        <begin position="1"/>
        <end position="25"/>
    </location>
</feature>
<dbReference type="Pfam" id="PF13689">
    <property type="entry name" value="DUF4154"/>
    <property type="match status" value="1"/>
</dbReference>
<feature type="chain" id="PRO_5021358345" evidence="1">
    <location>
        <begin position="26"/>
        <end position="175"/>
    </location>
</feature>
<dbReference type="InterPro" id="IPR025293">
    <property type="entry name" value="YfiR/HmsC-like"/>
</dbReference>
<dbReference type="EMBL" id="SPVF01000071">
    <property type="protein sequence ID" value="TFW25971.1"/>
    <property type="molecule type" value="Genomic_DNA"/>
</dbReference>
<proteinExistence type="predicted"/>
<evidence type="ECO:0000313" key="2">
    <source>
        <dbReference type="EMBL" id="TFW25971.1"/>
    </source>
</evidence>
<keyword evidence="3" id="KW-1185">Reference proteome</keyword>
<reference evidence="2 3" key="1">
    <citation type="submission" date="2019-03" db="EMBL/GenBank/DDBJ databases">
        <title>Draft Genome Sequence of Massilia arenosa sp. nov., a Novel Massilia Species Isolated from a Sandy-loam Maize Soil.</title>
        <authorList>
            <person name="Raths R."/>
            <person name="Peta V."/>
            <person name="Bucking H."/>
        </authorList>
    </citation>
    <scope>NUCLEOTIDE SEQUENCE [LARGE SCALE GENOMIC DNA]</scope>
    <source>
        <strain evidence="2 3">MC02</strain>
    </source>
</reference>
<accession>A0A4Y9SJR5</accession>
<protein>
    <submittedName>
        <fullName evidence="2">YfiR family protein</fullName>
    </submittedName>
</protein>
<gene>
    <name evidence="2" type="ORF">E4L96_04770</name>
</gene>
<dbReference type="OrthoDB" id="8527941at2"/>
<name>A0A4Y9SJR5_9BURK</name>
<evidence type="ECO:0000313" key="3">
    <source>
        <dbReference type="Proteomes" id="UP000298438"/>
    </source>
</evidence>
<dbReference type="RefSeq" id="WP_135206082.1">
    <property type="nucleotide sequence ID" value="NZ_SPVF01000071.1"/>
</dbReference>